<evidence type="ECO:0000256" key="5">
    <source>
        <dbReference type="RuleBase" id="RU003707"/>
    </source>
</evidence>
<evidence type="ECO:0000313" key="7">
    <source>
        <dbReference type="Proteomes" id="UP000254569"/>
    </source>
</evidence>
<dbReference type="GO" id="GO:0006631">
    <property type="term" value="P:fatty acid metabolic process"/>
    <property type="evidence" value="ECO:0007669"/>
    <property type="project" value="UniProtKB-KW"/>
</dbReference>
<evidence type="ECO:0000256" key="1">
    <source>
        <dbReference type="ARBA" id="ARBA00002994"/>
    </source>
</evidence>
<dbReference type="SUPFAM" id="SSF52096">
    <property type="entry name" value="ClpP/crotonase"/>
    <property type="match status" value="1"/>
</dbReference>
<protein>
    <submittedName>
        <fullName evidence="6">Enoyl-CoA hydratase</fullName>
        <ecNumber evidence="6">3.8.1.7</ecNumber>
    </submittedName>
</protein>
<keyword evidence="7" id="KW-1185">Reference proteome</keyword>
<dbReference type="EC" id="3.8.1.7" evidence="6"/>
<evidence type="ECO:0000256" key="4">
    <source>
        <dbReference type="ARBA" id="ARBA00023717"/>
    </source>
</evidence>
<dbReference type="RefSeq" id="WP_064063348.1">
    <property type="nucleotide sequence ID" value="NZ_CP101467.1"/>
</dbReference>
<gene>
    <name evidence="6" type="primary">fcbB1</name>
    <name evidence="6" type="ORF">NCTC13296_00382</name>
</gene>
<dbReference type="CDD" id="cd06558">
    <property type="entry name" value="crotonase-like"/>
    <property type="match status" value="1"/>
</dbReference>
<organism evidence="6 7">
    <name type="scientific">Rhodococcus gordoniae</name>
    <dbReference type="NCBI Taxonomy" id="223392"/>
    <lineage>
        <taxon>Bacteria</taxon>
        <taxon>Bacillati</taxon>
        <taxon>Actinomycetota</taxon>
        <taxon>Actinomycetes</taxon>
        <taxon>Mycobacteriales</taxon>
        <taxon>Nocardiaceae</taxon>
        <taxon>Rhodococcus</taxon>
    </lineage>
</organism>
<comment type="catalytic activity">
    <reaction evidence="4">
        <text>a 4-saturated-(3S)-3-hydroxyacyl-CoA = a (3E)-enoyl-CoA + H2O</text>
        <dbReference type="Rhea" id="RHEA:20724"/>
        <dbReference type="ChEBI" id="CHEBI:15377"/>
        <dbReference type="ChEBI" id="CHEBI:58521"/>
        <dbReference type="ChEBI" id="CHEBI:137480"/>
        <dbReference type="EC" id="4.2.1.17"/>
    </reaction>
</comment>
<comment type="catalytic activity">
    <reaction evidence="3">
        <text>a (3S)-3-hydroxyacyl-CoA = a (2E)-enoyl-CoA + H2O</text>
        <dbReference type="Rhea" id="RHEA:16105"/>
        <dbReference type="ChEBI" id="CHEBI:15377"/>
        <dbReference type="ChEBI" id="CHEBI:57318"/>
        <dbReference type="ChEBI" id="CHEBI:58856"/>
        <dbReference type="EC" id="4.2.1.17"/>
    </reaction>
</comment>
<dbReference type="OrthoDB" id="3473569at2"/>
<dbReference type="PROSITE" id="PS00166">
    <property type="entry name" value="ENOYL_COA_HYDRATASE"/>
    <property type="match status" value="1"/>
</dbReference>
<reference evidence="6 7" key="1">
    <citation type="submission" date="2018-06" db="EMBL/GenBank/DDBJ databases">
        <authorList>
            <consortium name="Pathogen Informatics"/>
            <person name="Doyle S."/>
        </authorList>
    </citation>
    <scope>NUCLEOTIDE SEQUENCE [LARGE SCALE GENOMIC DNA]</scope>
    <source>
        <strain evidence="6 7">NCTC13296</strain>
    </source>
</reference>
<dbReference type="Pfam" id="PF00378">
    <property type="entry name" value="ECH_1"/>
    <property type="match status" value="1"/>
</dbReference>
<keyword evidence="2" id="KW-0276">Fatty acid metabolism</keyword>
<evidence type="ECO:0000256" key="3">
    <source>
        <dbReference type="ARBA" id="ARBA00023709"/>
    </source>
</evidence>
<evidence type="ECO:0000256" key="2">
    <source>
        <dbReference type="ARBA" id="ARBA00022832"/>
    </source>
</evidence>
<comment type="function">
    <text evidence="1">Could possibly oxidize fatty acids using specific components.</text>
</comment>
<accession>A0A379LU13</accession>
<dbReference type="GO" id="GO:0018787">
    <property type="term" value="F:4-chlorobenzoyl-CoA dehalogenase activity"/>
    <property type="evidence" value="ECO:0007669"/>
    <property type="project" value="UniProtKB-EC"/>
</dbReference>
<dbReference type="Proteomes" id="UP000254569">
    <property type="component" value="Unassembled WGS sequence"/>
</dbReference>
<keyword evidence="2" id="KW-0443">Lipid metabolism</keyword>
<dbReference type="Gene3D" id="3.90.226.10">
    <property type="entry name" value="2-enoyl-CoA Hydratase, Chain A, domain 1"/>
    <property type="match status" value="1"/>
</dbReference>
<dbReference type="GO" id="GO:0018812">
    <property type="term" value="F:3-hydroxyacyl-CoA dehydratase activity"/>
    <property type="evidence" value="ECO:0007669"/>
    <property type="project" value="RHEA"/>
</dbReference>
<sequence>MTENQVSFPAGNGSLHPLVSVEDRVLRIAVATSEYGTSLSPAGMEQGIAALRAAGPEIGAVLLVGEGANFCAGGNVHGFAAAEDRGAHLFEVASLFHDFVRELNKAAVPVVAAVHGWAAGAGMSLALLADIALAGPGTKMRAAYPSIGFSPDGGMSWTLPRIVGPARAREIIMTDAVIGADEAVRLGLLSRLVADGEIQGEGLRLARTLAHGPTQSYASIRSLVAESAGRSLSEHLDAEAAAISAAATSPTGIEGVDSFVAKRRPDWDSIRA</sequence>
<dbReference type="PANTHER" id="PTHR43459:SF1">
    <property type="entry name" value="EG:BACN32G11.4 PROTEIN"/>
    <property type="match status" value="1"/>
</dbReference>
<dbReference type="EMBL" id="UGVI01000001">
    <property type="protein sequence ID" value="SUE13561.1"/>
    <property type="molecule type" value="Genomic_DNA"/>
</dbReference>
<name>A0A379LU13_9NOCA</name>
<dbReference type="PANTHER" id="PTHR43459">
    <property type="entry name" value="ENOYL-COA HYDRATASE"/>
    <property type="match status" value="1"/>
</dbReference>
<evidence type="ECO:0000313" key="6">
    <source>
        <dbReference type="EMBL" id="SUE13561.1"/>
    </source>
</evidence>
<comment type="similarity">
    <text evidence="5">Belongs to the enoyl-CoA hydratase/isomerase family.</text>
</comment>
<keyword evidence="6" id="KW-0378">Hydrolase</keyword>
<dbReference type="InterPro" id="IPR018376">
    <property type="entry name" value="Enoyl-CoA_hyd/isom_CS"/>
</dbReference>
<proteinExistence type="inferred from homology"/>
<dbReference type="InterPro" id="IPR001753">
    <property type="entry name" value="Enoyl-CoA_hydra/iso"/>
</dbReference>
<dbReference type="AlphaFoldDB" id="A0A379LU13"/>
<dbReference type="InterPro" id="IPR029045">
    <property type="entry name" value="ClpP/crotonase-like_dom_sf"/>
</dbReference>